<organism evidence="1">
    <name type="scientific">Thermosporothrix sp. COM3</name>
    <dbReference type="NCBI Taxonomy" id="2490863"/>
    <lineage>
        <taxon>Bacteria</taxon>
        <taxon>Bacillati</taxon>
        <taxon>Chloroflexota</taxon>
        <taxon>Ktedonobacteria</taxon>
        <taxon>Ktedonobacterales</taxon>
        <taxon>Thermosporotrichaceae</taxon>
        <taxon>Thermosporothrix</taxon>
    </lineage>
</organism>
<dbReference type="EMBL" id="AP019376">
    <property type="protein sequence ID" value="BBH86421.1"/>
    <property type="molecule type" value="Genomic_DNA"/>
</dbReference>
<dbReference type="AlphaFoldDB" id="A0A455SGG6"/>
<sequence length="83" mass="9332">MGAECQTNWARATNYGGWNDFDCIDLEVQRMSPFAEANYGEICNTYATQLYSPQLYSPGVAAACFRKKFLVFGLGGVARQKYR</sequence>
<proteinExistence type="predicted"/>
<gene>
    <name evidence="1" type="ORF">KTC_11720</name>
</gene>
<reference evidence="1" key="1">
    <citation type="submission" date="2018-12" db="EMBL/GenBank/DDBJ databases">
        <title>Novel natural products biosynthetic potential of the class Ktedonobacteria.</title>
        <authorList>
            <person name="Zheng Y."/>
            <person name="Saitou A."/>
            <person name="Wang C.M."/>
            <person name="Toyoda A."/>
            <person name="Minakuchi Y."/>
            <person name="Sekiguchi Y."/>
            <person name="Ueda K."/>
            <person name="Takano H."/>
            <person name="Sakai Y."/>
            <person name="Yokota A."/>
            <person name="Yabe S."/>
        </authorList>
    </citation>
    <scope>NUCLEOTIDE SEQUENCE</scope>
    <source>
        <strain evidence="1">COM3</strain>
    </source>
</reference>
<name>A0A455SGG6_9CHLR</name>
<accession>A0A455SGG6</accession>
<evidence type="ECO:0000313" key="1">
    <source>
        <dbReference type="EMBL" id="BBH86421.1"/>
    </source>
</evidence>
<protein>
    <submittedName>
        <fullName evidence="1">Uncharacterized protein</fullName>
    </submittedName>
</protein>